<evidence type="ECO:0000256" key="2">
    <source>
        <dbReference type="ARBA" id="ARBA00022566"/>
    </source>
</evidence>
<keyword evidence="12" id="KW-1185">Reference proteome</keyword>
<keyword evidence="4" id="KW-0547">Nucleotide-binding</keyword>
<dbReference type="InterPro" id="IPR005821">
    <property type="entry name" value="Ion_trans_dom"/>
</dbReference>
<dbReference type="PANTHER" id="PTHR45638:SF9">
    <property type="entry name" value="CYCLIC NUCLEOTIDE-GATED CHANNEL ROD PHOTORECEPTOR SUBUNIT ALPHA"/>
    <property type="match status" value="1"/>
</dbReference>
<comment type="subcellular location">
    <subcellularLocation>
        <location evidence="1">Membrane</location>
        <topology evidence="1">Multi-pass membrane protein</topology>
    </subcellularLocation>
</comment>
<evidence type="ECO:0000256" key="3">
    <source>
        <dbReference type="ARBA" id="ARBA00022692"/>
    </source>
</evidence>
<feature type="domain" description="Ion transport" evidence="10">
    <location>
        <begin position="127"/>
        <end position="368"/>
    </location>
</feature>
<keyword evidence="3 9" id="KW-0812">Transmembrane</keyword>
<sequence length="410" mass="48319">MAKVSPLAPPAIVVTEMERPKWSEQSSRKAAILFNVNNSNNNDDQKEKEEEKEETKTSAKDEEKQRKKREKKEKREQKEKERQEKKERKEQRLKEKEQKQKEKEKEQEKKVEPPKEIAVIDPASNTYYYWLLIITIPVMYNWTFIIARACFEELQTDYLYLWFFLDFASDMTYIGDMVFRTRTGYLEQGLLVKEELKLRERYMQSFQFKMDAASMVPTDILFLILGVKYPEIRLNKLLRFNRMMEFFQRTETRTNFPNALRISNLVMYIVIIIHWNACLYYSFSKAIGFGSDRFVYPDPANPEFGRLVRKYAYSMYWSTLTLTTIGETPPPVENSEYFFVVTDFLVGVLIFATIVGNVGSMITNMNAARADFQARIDAIKQYMSFRKEVCDHKEVPEFSTGGGVSPMVVR</sequence>
<dbReference type="EMBL" id="OZ035841">
    <property type="protein sequence ID" value="CAL1591003.1"/>
    <property type="molecule type" value="Genomic_DNA"/>
</dbReference>
<feature type="region of interest" description="Disordered" evidence="8">
    <location>
        <begin position="1"/>
        <end position="113"/>
    </location>
</feature>
<dbReference type="Gene3D" id="1.10.287.70">
    <property type="match status" value="1"/>
</dbReference>
<dbReference type="GO" id="GO:0044877">
    <property type="term" value="F:protein-containing complex binding"/>
    <property type="evidence" value="ECO:0007669"/>
    <property type="project" value="TreeGrafter"/>
</dbReference>
<feature type="transmembrane region" description="Helical" evidence="9">
    <location>
        <begin position="127"/>
        <end position="147"/>
    </location>
</feature>
<reference evidence="11 12" key="1">
    <citation type="submission" date="2024-04" db="EMBL/GenBank/DDBJ databases">
        <authorList>
            <person name="Waldvogel A.-M."/>
            <person name="Schoenle A."/>
        </authorList>
    </citation>
    <scope>NUCLEOTIDE SEQUENCE [LARGE SCALE GENOMIC DNA]</scope>
</reference>
<dbReference type="GO" id="GO:0005886">
    <property type="term" value="C:plasma membrane"/>
    <property type="evidence" value="ECO:0007669"/>
    <property type="project" value="TreeGrafter"/>
</dbReference>
<keyword evidence="2" id="KW-0116">cAMP-binding</keyword>
<dbReference type="Pfam" id="PF00520">
    <property type="entry name" value="Ion_trans"/>
    <property type="match status" value="1"/>
</dbReference>
<organism evidence="11 12">
    <name type="scientific">Knipowitschia caucasica</name>
    <name type="common">Caucasian dwarf goby</name>
    <name type="synonym">Pomatoschistus caucasicus</name>
    <dbReference type="NCBI Taxonomy" id="637954"/>
    <lineage>
        <taxon>Eukaryota</taxon>
        <taxon>Metazoa</taxon>
        <taxon>Chordata</taxon>
        <taxon>Craniata</taxon>
        <taxon>Vertebrata</taxon>
        <taxon>Euteleostomi</taxon>
        <taxon>Actinopterygii</taxon>
        <taxon>Neopterygii</taxon>
        <taxon>Teleostei</taxon>
        <taxon>Neoteleostei</taxon>
        <taxon>Acanthomorphata</taxon>
        <taxon>Gobiaria</taxon>
        <taxon>Gobiiformes</taxon>
        <taxon>Gobioidei</taxon>
        <taxon>Gobiidae</taxon>
        <taxon>Gobiinae</taxon>
        <taxon>Knipowitschia</taxon>
    </lineage>
</organism>
<evidence type="ECO:0000256" key="1">
    <source>
        <dbReference type="ARBA" id="ARBA00004141"/>
    </source>
</evidence>
<dbReference type="GO" id="GO:0030553">
    <property type="term" value="F:cGMP binding"/>
    <property type="evidence" value="ECO:0007669"/>
    <property type="project" value="TreeGrafter"/>
</dbReference>
<dbReference type="InterPro" id="IPR050866">
    <property type="entry name" value="CNG_cation_channel"/>
</dbReference>
<feature type="transmembrane region" description="Helical" evidence="9">
    <location>
        <begin position="337"/>
        <end position="359"/>
    </location>
</feature>
<dbReference type="GO" id="GO:0030552">
    <property type="term" value="F:cAMP binding"/>
    <property type="evidence" value="ECO:0007669"/>
    <property type="project" value="UniProtKB-KW"/>
</dbReference>
<keyword evidence="7" id="KW-0114">cAMP</keyword>
<evidence type="ECO:0000256" key="5">
    <source>
        <dbReference type="ARBA" id="ARBA00022989"/>
    </source>
</evidence>
<dbReference type="Proteomes" id="UP001497482">
    <property type="component" value="Chromosome 19"/>
</dbReference>
<name>A0AAV2KQH0_KNICA</name>
<accession>A0AAV2KQH0</accession>
<evidence type="ECO:0000313" key="11">
    <source>
        <dbReference type="EMBL" id="CAL1591003.1"/>
    </source>
</evidence>
<dbReference type="GO" id="GO:0005222">
    <property type="term" value="F:intracellularly cAMP-activated cation channel activity"/>
    <property type="evidence" value="ECO:0007669"/>
    <property type="project" value="TreeGrafter"/>
</dbReference>
<evidence type="ECO:0000256" key="6">
    <source>
        <dbReference type="ARBA" id="ARBA00023136"/>
    </source>
</evidence>
<dbReference type="AlphaFoldDB" id="A0AAV2KQH0"/>
<feature type="compositionally biased region" description="Basic and acidic residues" evidence="8">
    <location>
        <begin position="73"/>
        <end position="113"/>
    </location>
</feature>
<dbReference type="PANTHER" id="PTHR45638">
    <property type="entry name" value="CYCLIC NUCLEOTIDE-GATED CATION CHANNEL SUBUNIT A"/>
    <property type="match status" value="1"/>
</dbReference>
<evidence type="ECO:0000256" key="4">
    <source>
        <dbReference type="ARBA" id="ARBA00022741"/>
    </source>
</evidence>
<evidence type="ECO:0000256" key="8">
    <source>
        <dbReference type="SAM" id="MobiDB-lite"/>
    </source>
</evidence>
<proteinExistence type="predicted"/>
<dbReference type="FunFam" id="1.10.287.70:FF:000030">
    <property type="entry name" value="Cyclic nucleotide-gated channel alpha 3"/>
    <property type="match status" value="1"/>
</dbReference>
<dbReference type="GO" id="GO:0005223">
    <property type="term" value="F:intracellularly cGMP-activated cation channel activity"/>
    <property type="evidence" value="ECO:0007669"/>
    <property type="project" value="TreeGrafter"/>
</dbReference>
<keyword evidence="5 9" id="KW-1133">Transmembrane helix</keyword>
<feature type="transmembrane region" description="Helical" evidence="9">
    <location>
        <begin position="265"/>
        <end position="283"/>
    </location>
</feature>
<feature type="compositionally biased region" description="Basic and acidic residues" evidence="8">
    <location>
        <begin position="43"/>
        <end position="65"/>
    </location>
</feature>
<evidence type="ECO:0000313" key="12">
    <source>
        <dbReference type="Proteomes" id="UP001497482"/>
    </source>
</evidence>
<gene>
    <name evidence="11" type="ORF">KC01_LOCUS20425</name>
</gene>
<protein>
    <recommendedName>
        <fullName evidence="10">Ion transport domain-containing protein</fullName>
    </recommendedName>
</protein>
<dbReference type="SUPFAM" id="SSF81324">
    <property type="entry name" value="Voltage-gated potassium channels"/>
    <property type="match status" value="1"/>
</dbReference>
<evidence type="ECO:0000256" key="9">
    <source>
        <dbReference type="SAM" id="Phobius"/>
    </source>
</evidence>
<evidence type="ECO:0000256" key="7">
    <source>
        <dbReference type="ARBA" id="ARBA00023149"/>
    </source>
</evidence>
<dbReference type="GO" id="GO:0017071">
    <property type="term" value="C:intracellular cyclic nucleotide activated cation channel complex"/>
    <property type="evidence" value="ECO:0007669"/>
    <property type="project" value="TreeGrafter"/>
</dbReference>
<evidence type="ECO:0000259" key="10">
    <source>
        <dbReference type="Pfam" id="PF00520"/>
    </source>
</evidence>
<keyword evidence="6 9" id="KW-0472">Membrane</keyword>